<dbReference type="AlphaFoldDB" id="A0A921FJ85"/>
<sequence length="283" mass="32149">MPNMIEVLFHTIFSLLLLFFIPALTIQLLTLINRKSKKLLSFNFGTASQIYLAGIGIVIHECSHLIIAILFGHQITKFKLLVLPHELKTPDPANPDHQALGYVFHSWNERSLYQTIGNAFIGIAPVIGCTASLVVLTKYLNPLLFNWLTGIGKKLSTTYTPSWELISKTLTSFPEIQYSWLNLLCFVLWMLISINITVGGYDLSSADIRGSIRGICLCYLLMGLILFILTYCGFSMVINYWLIKLLIWFVLIMLLTICWSLIANLLIRLTIYLIQKFGDVENH</sequence>
<feature type="transmembrane region" description="Helical" evidence="1">
    <location>
        <begin position="119"/>
        <end position="140"/>
    </location>
</feature>
<evidence type="ECO:0000313" key="2">
    <source>
        <dbReference type="EMBL" id="HJF09860.1"/>
    </source>
</evidence>
<comment type="caution">
    <text evidence="2">The sequence shown here is derived from an EMBL/GenBank/DDBJ whole genome shotgun (WGS) entry which is preliminary data.</text>
</comment>
<organism evidence="2 3">
    <name type="scientific">Lactobacillus crispatus</name>
    <dbReference type="NCBI Taxonomy" id="47770"/>
    <lineage>
        <taxon>Bacteria</taxon>
        <taxon>Bacillati</taxon>
        <taxon>Bacillota</taxon>
        <taxon>Bacilli</taxon>
        <taxon>Lactobacillales</taxon>
        <taxon>Lactobacillaceae</taxon>
        <taxon>Lactobacillus</taxon>
    </lineage>
</organism>
<keyword evidence="1" id="KW-0472">Membrane</keyword>
<evidence type="ECO:0000313" key="3">
    <source>
        <dbReference type="Proteomes" id="UP000784793"/>
    </source>
</evidence>
<dbReference type="EMBL" id="DYXB01000055">
    <property type="protein sequence ID" value="HJF09860.1"/>
    <property type="molecule type" value="Genomic_DNA"/>
</dbReference>
<dbReference type="Proteomes" id="UP000784793">
    <property type="component" value="Unassembled WGS sequence"/>
</dbReference>
<proteinExistence type="predicted"/>
<feature type="transmembrane region" description="Helical" evidence="1">
    <location>
        <begin position="180"/>
        <end position="203"/>
    </location>
</feature>
<feature type="transmembrane region" description="Helical" evidence="1">
    <location>
        <begin position="246"/>
        <end position="267"/>
    </location>
</feature>
<gene>
    <name evidence="2" type="ORF">K8V23_03535</name>
</gene>
<keyword evidence="1" id="KW-1133">Transmembrane helix</keyword>
<feature type="transmembrane region" description="Helical" evidence="1">
    <location>
        <begin position="7"/>
        <end position="30"/>
    </location>
</feature>
<reference evidence="2" key="2">
    <citation type="submission" date="2021-09" db="EMBL/GenBank/DDBJ databases">
        <authorList>
            <person name="Gilroy R."/>
        </authorList>
    </citation>
    <scope>NUCLEOTIDE SEQUENCE</scope>
    <source>
        <strain evidence="2">CHK194-22301</strain>
    </source>
</reference>
<keyword evidence="1" id="KW-0812">Transmembrane</keyword>
<evidence type="ECO:0000256" key="1">
    <source>
        <dbReference type="SAM" id="Phobius"/>
    </source>
</evidence>
<feature type="transmembrane region" description="Helical" evidence="1">
    <location>
        <begin position="50"/>
        <end position="71"/>
    </location>
</feature>
<name>A0A921FJ85_9LACO</name>
<protein>
    <submittedName>
        <fullName evidence="2">Uncharacterized protein</fullName>
    </submittedName>
</protein>
<reference evidence="2" key="1">
    <citation type="journal article" date="2021" name="PeerJ">
        <title>Extensive microbial diversity within the chicken gut microbiome revealed by metagenomics and culture.</title>
        <authorList>
            <person name="Gilroy R."/>
            <person name="Ravi A."/>
            <person name="Getino M."/>
            <person name="Pursley I."/>
            <person name="Horton D.L."/>
            <person name="Alikhan N.F."/>
            <person name="Baker D."/>
            <person name="Gharbi K."/>
            <person name="Hall N."/>
            <person name="Watson M."/>
            <person name="Adriaenssens E.M."/>
            <person name="Foster-Nyarko E."/>
            <person name="Jarju S."/>
            <person name="Secka A."/>
            <person name="Antonio M."/>
            <person name="Oren A."/>
            <person name="Chaudhuri R.R."/>
            <person name="La Ragione R."/>
            <person name="Hildebrand F."/>
            <person name="Pallen M.J."/>
        </authorList>
    </citation>
    <scope>NUCLEOTIDE SEQUENCE</scope>
    <source>
        <strain evidence="2">CHK194-22301</strain>
    </source>
</reference>
<feature type="transmembrane region" description="Helical" evidence="1">
    <location>
        <begin position="215"/>
        <end position="240"/>
    </location>
</feature>
<accession>A0A921FJ85</accession>